<feature type="transmembrane region" description="Helical" evidence="11">
    <location>
        <begin position="1027"/>
        <end position="1060"/>
    </location>
</feature>
<evidence type="ECO:0000256" key="8">
    <source>
        <dbReference type="ARBA" id="ARBA00022989"/>
    </source>
</evidence>
<dbReference type="SUPFAM" id="SSF90123">
    <property type="entry name" value="ABC transporter transmembrane region"/>
    <property type="match status" value="2"/>
</dbReference>
<dbReference type="InterPro" id="IPR017871">
    <property type="entry name" value="ABC_transporter-like_CS"/>
</dbReference>
<dbReference type="Gene3D" id="3.40.50.300">
    <property type="entry name" value="P-loop containing nucleotide triphosphate hydrolases"/>
    <property type="match status" value="2"/>
</dbReference>
<dbReference type="PROSITE" id="PS50929">
    <property type="entry name" value="ABC_TM1F"/>
    <property type="match status" value="2"/>
</dbReference>
<dbReference type="PANTHER" id="PTHR24223:SF456">
    <property type="entry name" value="MULTIDRUG RESISTANCE-ASSOCIATED PROTEIN LETHAL(2)03659"/>
    <property type="match status" value="1"/>
</dbReference>
<evidence type="ECO:0000259" key="12">
    <source>
        <dbReference type="PROSITE" id="PS50893"/>
    </source>
</evidence>
<dbReference type="PROSITE" id="PS00211">
    <property type="entry name" value="ABC_TRANSPORTER_1"/>
    <property type="match status" value="1"/>
</dbReference>
<dbReference type="GO" id="GO:0140359">
    <property type="term" value="F:ABC-type transporter activity"/>
    <property type="evidence" value="ECO:0007669"/>
    <property type="project" value="InterPro"/>
</dbReference>
<feature type="region of interest" description="Disordered" evidence="10">
    <location>
        <begin position="801"/>
        <end position="822"/>
    </location>
</feature>
<dbReference type="GO" id="GO:0016020">
    <property type="term" value="C:membrane"/>
    <property type="evidence" value="ECO:0007669"/>
    <property type="project" value="UniProtKB-SubCell"/>
</dbReference>
<evidence type="ECO:0000313" key="15">
    <source>
        <dbReference type="Proteomes" id="UP000322899"/>
    </source>
</evidence>
<evidence type="ECO:0000256" key="4">
    <source>
        <dbReference type="ARBA" id="ARBA00022692"/>
    </source>
</evidence>
<accession>A0A5A8EJH9</accession>
<keyword evidence="4 11" id="KW-0812">Transmembrane</keyword>
<keyword evidence="9 11" id="KW-0472">Membrane</keyword>
<evidence type="ECO:0000256" key="6">
    <source>
        <dbReference type="ARBA" id="ARBA00022741"/>
    </source>
</evidence>
<evidence type="ECO:0000256" key="9">
    <source>
        <dbReference type="ARBA" id="ARBA00023136"/>
    </source>
</evidence>
<protein>
    <submittedName>
        <fullName evidence="14">Uncharacterized protein</fullName>
    </submittedName>
</protein>
<dbReference type="EMBL" id="VLTO01000006">
    <property type="protein sequence ID" value="KAA0176797.1"/>
    <property type="molecule type" value="Genomic_DNA"/>
</dbReference>
<dbReference type="SMART" id="SM00382">
    <property type="entry name" value="AAA"/>
    <property type="match status" value="2"/>
</dbReference>
<evidence type="ECO:0000256" key="5">
    <source>
        <dbReference type="ARBA" id="ARBA00022737"/>
    </source>
</evidence>
<dbReference type="InterPro" id="IPR003439">
    <property type="entry name" value="ABC_transporter-like_ATP-bd"/>
</dbReference>
<dbReference type="InterPro" id="IPR044746">
    <property type="entry name" value="ABCC_6TM_D1"/>
</dbReference>
<dbReference type="PANTHER" id="PTHR24223">
    <property type="entry name" value="ATP-BINDING CASSETTE SUB-FAMILY C"/>
    <property type="match status" value="1"/>
</dbReference>
<dbReference type="CDD" id="cd18579">
    <property type="entry name" value="ABC_6TM_ABCC_D1"/>
    <property type="match status" value="1"/>
</dbReference>
<feature type="domain" description="ABC transporter" evidence="12">
    <location>
        <begin position="1271"/>
        <end position="1530"/>
    </location>
</feature>
<evidence type="ECO:0000259" key="13">
    <source>
        <dbReference type="PROSITE" id="PS50929"/>
    </source>
</evidence>
<dbReference type="SUPFAM" id="SSF52540">
    <property type="entry name" value="P-loop containing nucleoside triphosphate hydrolases"/>
    <property type="match status" value="2"/>
</dbReference>
<dbReference type="PROSITE" id="PS50893">
    <property type="entry name" value="ABC_TRANSPORTER_2"/>
    <property type="match status" value="2"/>
</dbReference>
<organism evidence="14 15">
    <name type="scientific">Cafeteria roenbergensis</name>
    <name type="common">Marine flagellate</name>
    <dbReference type="NCBI Taxonomy" id="33653"/>
    <lineage>
        <taxon>Eukaryota</taxon>
        <taxon>Sar</taxon>
        <taxon>Stramenopiles</taxon>
        <taxon>Bigyra</taxon>
        <taxon>Opalozoa</taxon>
        <taxon>Bicosoecida</taxon>
        <taxon>Cafeteriaceae</taxon>
        <taxon>Cafeteria</taxon>
    </lineage>
</organism>
<reference evidence="14 15" key="1">
    <citation type="submission" date="2019-07" db="EMBL/GenBank/DDBJ databases">
        <title>Genomes of Cafeteria roenbergensis.</title>
        <authorList>
            <person name="Fischer M.G."/>
            <person name="Hackl T."/>
            <person name="Roman M."/>
        </authorList>
    </citation>
    <scope>NUCLEOTIDE SEQUENCE [LARGE SCALE GENOMIC DNA]</scope>
    <source>
        <strain evidence="14 15">E4-10P</strain>
    </source>
</reference>
<comment type="subcellular location">
    <subcellularLocation>
        <location evidence="1">Membrane</location>
        <topology evidence="1">Multi-pass membrane protein</topology>
    </subcellularLocation>
</comment>
<dbReference type="Pfam" id="PF00005">
    <property type="entry name" value="ABC_tran"/>
    <property type="match status" value="2"/>
</dbReference>
<feature type="transmembrane region" description="Helical" evidence="11">
    <location>
        <begin position="139"/>
        <end position="162"/>
    </location>
</feature>
<sequence>MWAESVEQLGPLRTSCLQWPFFTWVNPLFARRGDIEHTNLPRLDPSDRTVGLTAQLEAAWEASRKSANGDGKALRKAFFDAFGWQYIPWGLVQMTKSAVQLYQTQILADLIGYLGSSPGEAPTQTNSGWAFTGEVDEGVGLAIALAACSAVAALCHHLLFFWNWRWGMRWRSAIMMAVFRKAMRATLPAVSRGGGPGSLVNILSSDTEVFQKLSQFLVFVLVGWMEVIGSCVLLYREMGPASLAGIAVLLVMVPIQGWFGRIFKRLRTHTAAATDERVRAMRQVVAGIKAIKVAAWELPMHGRLQRARAAELELVQQASAIRAANEGIFTVVPVLMGAATFLTRWGTGGSLTARSVFACLSLFQLLQLMVKFFLLAIEATAEGSASMARLERFMALPEVAAIEDARRAAASPAPVAAPEPGAATVWAKDLVATWSEVSPAGDVSGLVRASADEEQGGDAAAAPTPALQGVTLEARRGELHVVVGPVAAGKSTLLLSLLGECPQVPPEAAASMSTAGPTATVGGCGIRGLASYCPQEAWVVSGSLRQNVLLSRGTAAEKDGWEGERGSREVAAGEAAPWLEARFRAAVDTTGLAQDAAAFEDGYDTMLGAQGKRASGGQKARVNLARAVLDPRTQAVLLDDPLSAVDARTGRRIMERCVQGLLLRRGPFADSCKDAHEAADALGVTAPPAVVLATHQLQWLPLADRVTVLMRGAVRASGTPAEVAAQLRAEGIVAESDGQAAGEPAGAAAAAGTAAAVTDGAAATASKLAAGSVSEEGSLDEESFLGSVLAAATGSVHAASEPTGIDDIVDEGGDGPDAAGSAAGPEAVAVAVAVGEADGKASATAEAPAGEAACSAGQAKGDTASTAVVPVVAPKRALEEKEASSKGVVQWSTYWAYASAAAGPAIGAFIGLLFLVGSLLLLACSIFLSNWTKLTPAEQALPANDWFPKVYGGLVAVTAVVCVGRMWIFFSAAVSAGQKIHDKALGSVLGAPMRWFEQNPVGRVVSRFSKDLYLIDTLLPLTLEDFINVLTLILSAVVLVCVSNAWLLFAVLPLAGLLLWMRQYYLLTSREVQRLEAVSRSPVFRMLVECLDGLDSVRAYKLESLLGERMARIINWNMSGFFMFLTTSRWLGTRLDFICSIFLLAASLATVLVRDTSGVDPGLAGLSLSLVIQLTGTLQWCFRQSAMLEVQMVSVERLLELDGIPQEGVDVGHLDHSVASCCGCGCCGSCCAPPPTAKTALVVSTREAASAAVVRKASQAGPTEWPKTGSVEFRNVWLRYRPGLPHVLRGVSFGVPPGSLVGVVGRTGAGKTTLTAAMLRLVAHESVEEVKSHEGEGARLPDDAPKGGPDVGVVIGGDDIRKIHLTALRRGLAVIDQDPTLFAGTLRSNVDPFEDYTDEQILAAMTAVQMGDAAERRGGLGAPVEEGGANLSVGERQLLCLARAVLRHVHVQVYDEPTAFSDVRTDEKLQEALRTAAATSGSTVFTVAHRLRTVADHDLLVVMDAGRVVDFGSPKWLLSDDAADAAATGEVVKGPAGAWGFCRSGAFRSMVGQLSASESDAVRSLAASGKA</sequence>
<keyword evidence="5" id="KW-0677">Repeat</keyword>
<keyword evidence="3" id="KW-0813">Transport</keyword>
<feature type="domain" description="ABC transporter" evidence="12">
    <location>
        <begin position="447"/>
        <end position="736"/>
    </location>
</feature>
<dbReference type="InterPro" id="IPR050173">
    <property type="entry name" value="ABC_transporter_C-like"/>
</dbReference>
<dbReference type="OrthoDB" id="6500128at2759"/>
<dbReference type="FunFam" id="1.20.1560.10:FF:000013">
    <property type="entry name" value="ABC transporter C family member 2"/>
    <property type="match status" value="1"/>
</dbReference>
<comment type="caution">
    <text evidence="14">The sequence shown here is derived from an EMBL/GenBank/DDBJ whole genome shotgun (WGS) entry which is preliminary data.</text>
</comment>
<evidence type="ECO:0000256" key="7">
    <source>
        <dbReference type="ARBA" id="ARBA00022840"/>
    </source>
</evidence>
<feature type="domain" description="ABC transmembrane type-1" evidence="13">
    <location>
        <begin position="97"/>
        <end position="382"/>
    </location>
</feature>
<dbReference type="Gene3D" id="1.20.1560.10">
    <property type="entry name" value="ABC transporter type 1, transmembrane domain"/>
    <property type="match status" value="2"/>
</dbReference>
<keyword evidence="8 11" id="KW-1133">Transmembrane helix</keyword>
<evidence type="ECO:0000256" key="3">
    <source>
        <dbReference type="ARBA" id="ARBA00022448"/>
    </source>
</evidence>
<evidence type="ECO:0000256" key="1">
    <source>
        <dbReference type="ARBA" id="ARBA00004141"/>
    </source>
</evidence>
<dbReference type="InterPro" id="IPR011527">
    <property type="entry name" value="ABC1_TM_dom"/>
</dbReference>
<dbReference type="InterPro" id="IPR036640">
    <property type="entry name" value="ABC1_TM_sf"/>
</dbReference>
<comment type="similarity">
    <text evidence="2">Belongs to the ABC transporter superfamily. ABCC family. Conjugate transporter (TC 3.A.1.208) subfamily.</text>
</comment>
<feature type="transmembrane region" description="Helical" evidence="11">
    <location>
        <begin position="241"/>
        <end position="259"/>
    </location>
</feature>
<dbReference type="InterPro" id="IPR044726">
    <property type="entry name" value="ABCC_6TM_D2"/>
</dbReference>
<dbReference type="GO" id="GO:0005524">
    <property type="term" value="F:ATP binding"/>
    <property type="evidence" value="ECO:0007669"/>
    <property type="project" value="UniProtKB-KW"/>
</dbReference>
<feature type="domain" description="ABC transmembrane type-1" evidence="13">
    <location>
        <begin position="908"/>
        <end position="1189"/>
    </location>
</feature>
<dbReference type="Proteomes" id="UP000322899">
    <property type="component" value="Unassembled WGS sequence"/>
</dbReference>
<feature type="transmembrane region" description="Helical" evidence="11">
    <location>
        <begin position="906"/>
        <end position="929"/>
    </location>
</feature>
<evidence type="ECO:0000313" key="14">
    <source>
        <dbReference type="EMBL" id="KAA0176797.1"/>
    </source>
</evidence>
<evidence type="ECO:0000256" key="11">
    <source>
        <dbReference type="SAM" id="Phobius"/>
    </source>
</evidence>
<feature type="transmembrane region" description="Helical" evidence="11">
    <location>
        <begin position="950"/>
        <end position="970"/>
    </location>
</feature>
<gene>
    <name evidence="14" type="ORF">FNF27_01619</name>
</gene>
<dbReference type="GO" id="GO:0016887">
    <property type="term" value="F:ATP hydrolysis activity"/>
    <property type="evidence" value="ECO:0007669"/>
    <property type="project" value="InterPro"/>
</dbReference>
<dbReference type="CDD" id="cd18580">
    <property type="entry name" value="ABC_6TM_ABCC_D2"/>
    <property type="match status" value="1"/>
</dbReference>
<keyword evidence="6" id="KW-0547">Nucleotide-binding</keyword>
<proteinExistence type="inferred from homology"/>
<keyword evidence="7" id="KW-0067">ATP-binding</keyword>
<dbReference type="Pfam" id="PF00664">
    <property type="entry name" value="ABC_membrane"/>
    <property type="match status" value="2"/>
</dbReference>
<evidence type="ECO:0000256" key="10">
    <source>
        <dbReference type="SAM" id="MobiDB-lite"/>
    </source>
</evidence>
<name>A0A5A8EJH9_CAFRO</name>
<evidence type="ECO:0000256" key="2">
    <source>
        <dbReference type="ARBA" id="ARBA00009726"/>
    </source>
</evidence>
<dbReference type="InterPro" id="IPR027417">
    <property type="entry name" value="P-loop_NTPase"/>
</dbReference>
<dbReference type="CDD" id="cd03244">
    <property type="entry name" value="ABCC_MRP_domain2"/>
    <property type="match status" value="1"/>
</dbReference>
<feature type="transmembrane region" description="Helical" evidence="11">
    <location>
        <begin position="216"/>
        <end position="235"/>
    </location>
</feature>
<feature type="transmembrane region" description="Helical" evidence="11">
    <location>
        <begin position="1135"/>
        <end position="1153"/>
    </location>
</feature>
<dbReference type="InterPro" id="IPR003593">
    <property type="entry name" value="AAA+_ATPase"/>
</dbReference>